<reference evidence="1" key="1">
    <citation type="submission" date="2021-06" db="EMBL/GenBank/DDBJ databases">
        <authorList>
            <person name="Kallberg Y."/>
            <person name="Tangrot J."/>
            <person name="Rosling A."/>
        </authorList>
    </citation>
    <scope>NUCLEOTIDE SEQUENCE</scope>
    <source>
        <strain evidence="1">CL551</strain>
    </source>
</reference>
<gene>
    <name evidence="1" type="ORF">AMORRO_LOCUS1309</name>
</gene>
<name>A0A9N8VT89_9GLOM</name>
<proteinExistence type="predicted"/>
<evidence type="ECO:0000313" key="2">
    <source>
        <dbReference type="Proteomes" id="UP000789342"/>
    </source>
</evidence>
<dbReference type="AlphaFoldDB" id="A0A9N8VT89"/>
<dbReference type="EMBL" id="CAJVPV010000484">
    <property type="protein sequence ID" value="CAG8459143.1"/>
    <property type="molecule type" value="Genomic_DNA"/>
</dbReference>
<keyword evidence="2" id="KW-1185">Reference proteome</keyword>
<protein>
    <submittedName>
        <fullName evidence="1">17824_t:CDS:1</fullName>
    </submittedName>
</protein>
<accession>A0A9N8VT89</accession>
<feature type="non-terminal residue" evidence="1">
    <location>
        <position position="61"/>
    </location>
</feature>
<comment type="caution">
    <text evidence="1">The sequence shown here is derived from an EMBL/GenBank/DDBJ whole genome shotgun (WGS) entry which is preliminary data.</text>
</comment>
<dbReference type="Proteomes" id="UP000789342">
    <property type="component" value="Unassembled WGS sequence"/>
</dbReference>
<evidence type="ECO:0000313" key="1">
    <source>
        <dbReference type="EMBL" id="CAG8459143.1"/>
    </source>
</evidence>
<sequence length="61" mass="7681">IDKELLEYNRDQLFDKYFNKFKDWKNNQPINDQYRRIAGYLLLVFYGNIEENPEEWIRDFT</sequence>
<organism evidence="1 2">
    <name type="scientific">Acaulospora morrowiae</name>
    <dbReference type="NCBI Taxonomy" id="94023"/>
    <lineage>
        <taxon>Eukaryota</taxon>
        <taxon>Fungi</taxon>
        <taxon>Fungi incertae sedis</taxon>
        <taxon>Mucoromycota</taxon>
        <taxon>Glomeromycotina</taxon>
        <taxon>Glomeromycetes</taxon>
        <taxon>Diversisporales</taxon>
        <taxon>Acaulosporaceae</taxon>
        <taxon>Acaulospora</taxon>
    </lineage>
</organism>